<name>A0A2G7T421_9FLAO</name>
<protein>
    <submittedName>
        <fullName evidence="1">Uncharacterized protein</fullName>
    </submittedName>
</protein>
<evidence type="ECO:0000313" key="1">
    <source>
        <dbReference type="EMBL" id="PII34682.1"/>
    </source>
</evidence>
<dbReference type="EMBL" id="PEKC01000087">
    <property type="protein sequence ID" value="PII34682.1"/>
    <property type="molecule type" value="Genomic_DNA"/>
</dbReference>
<comment type="caution">
    <text evidence="1">The sequence shown here is derived from an EMBL/GenBank/DDBJ whole genome shotgun (WGS) entry which is preliminary data.</text>
</comment>
<dbReference type="AlphaFoldDB" id="A0A2G7T421"/>
<sequence>MTQESEEIALLREENARLRAQLAIATAGHASAVQGAGASDQDPFDAQVADQKTLFSDFIEHLPIGLCLVGKGGKVLMSNPA</sequence>
<organism evidence="1">
    <name type="scientific">Chryseobacterium sp. B5</name>
    <dbReference type="NCBI Taxonomy" id="2050562"/>
    <lineage>
        <taxon>Bacteria</taxon>
        <taxon>Pseudomonadati</taxon>
        <taxon>Bacteroidota</taxon>
        <taxon>Flavobacteriia</taxon>
        <taxon>Flavobacteriales</taxon>
        <taxon>Weeksellaceae</taxon>
        <taxon>Chryseobacterium group</taxon>
        <taxon>Chryseobacterium</taxon>
    </lineage>
</organism>
<gene>
    <name evidence="1" type="ORF">CTI11_19185</name>
</gene>
<reference evidence="1" key="1">
    <citation type="submission" date="2017-10" db="EMBL/GenBank/DDBJ databases">
        <title>Chryseobacterium sp. B5 is a hydrocarbonoclastic and plant growth promoting bacterium.</title>
        <authorList>
            <person name="Thijs S."/>
            <person name="Gkorezis P."/>
            <person name="Van Hamme J."/>
        </authorList>
    </citation>
    <scope>NUCLEOTIDE SEQUENCE</scope>
    <source>
        <strain evidence="1">B5</strain>
    </source>
</reference>
<proteinExistence type="predicted"/>
<accession>A0A2G7T421</accession>